<keyword evidence="2" id="KW-0472">Membrane</keyword>
<dbReference type="RefSeq" id="WP_135846168.1">
    <property type="nucleotide sequence ID" value="NZ_CP035088.1"/>
</dbReference>
<dbReference type="OrthoDB" id="9897467at2"/>
<dbReference type="KEGG" id="pvk:EPZ47_18695"/>
<accession>A0A4P7PIN8</accession>
<evidence type="ECO:0000256" key="2">
    <source>
        <dbReference type="SAM" id="Phobius"/>
    </source>
</evidence>
<evidence type="ECO:0000313" key="5">
    <source>
        <dbReference type="Proteomes" id="UP000296468"/>
    </source>
</evidence>
<keyword evidence="6" id="KW-1185">Reference proteome</keyword>
<proteinExistence type="predicted"/>
<gene>
    <name evidence="3" type="ORF">EPZ47_18695</name>
    <name evidence="4" type="ORF">QCD61_17885</name>
</gene>
<feature type="coiled-coil region" evidence="1">
    <location>
        <begin position="43"/>
        <end position="105"/>
    </location>
</feature>
<protein>
    <submittedName>
        <fullName evidence="3">Uncharacterized protein</fullName>
    </submittedName>
</protein>
<reference evidence="3" key="3">
    <citation type="submission" date="2019-01" db="EMBL/GenBank/DDBJ databases">
        <authorList>
            <person name="Zhang L."/>
        </authorList>
    </citation>
    <scope>NUCLEOTIDE SEQUENCE</scope>
    <source>
        <strain evidence="3">11K1</strain>
    </source>
</reference>
<dbReference type="AlphaFoldDB" id="A0A4P7PIN8"/>
<name>A0A4P7PIN8_9PSED</name>
<dbReference type="Proteomes" id="UP000296468">
    <property type="component" value="Chromosome"/>
</dbReference>
<reference evidence="3 5" key="2">
    <citation type="journal article" date="2019" name="Front. Microbiol.">
        <title>In silico and Genetic Analyses of Cyclic Lipopeptide Synthetic Gene Clusters in Pseudomonas sp. 11K1.</title>
        <authorList>
            <person name="Zhao H."/>
            <person name="Liu Y.P."/>
            <person name="Zhang L.Q."/>
        </authorList>
    </citation>
    <scope>NUCLEOTIDE SEQUENCE [LARGE SCALE GENOMIC DNA]</scope>
    <source>
        <strain evidence="3 5">11K1</strain>
    </source>
</reference>
<keyword evidence="2" id="KW-0812">Transmembrane</keyword>
<dbReference type="EMBL" id="CP035088">
    <property type="protein sequence ID" value="QBZ90657.1"/>
    <property type="molecule type" value="Genomic_DNA"/>
</dbReference>
<reference evidence="4" key="4">
    <citation type="submission" date="2023-04" db="EMBL/GenBank/DDBJ databases">
        <authorList>
            <person name="Charles T.C."/>
            <person name="Cheng J."/>
            <person name="Lynch M."/>
            <person name="Van Dyk A."/>
        </authorList>
    </citation>
    <scope>NUCLEOTIDE SEQUENCE</scope>
    <source>
        <strain evidence="4">YsS1</strain>
    </source>
</reference>
<evidence type="ECO:0000313" key="4">
    <source>
        <dbReference type="EMBL" id="WGO91586.1"/>
    </source>
</evidence>
<sequence length="177" mass="20042">MNDPHHPEPKAPKFKFLTLLKDGTWFAGFTALLIFAINVVDERSQLRSDVKHLTDTLAEVRKDLESAHLENRQLNDSLRQSQINLATKEVRLEEIDKQLASVNRDALSSKAEAETYKALTASDKRCAPYREDISRLESKLAISALDVFSSRGEQRKETLASLERSKDSLDACMGIRR</sequence>
<evidence type="ECO:0000256" key="1">
    <source>
        <dbReference type="SAM" id="Coils"/>
    </source>
</evidence>
<reference evidence="4 6" key="1">
    <citation type="journal article" date="2012" name="Appl. Soil Ecol.">
        <title>Isolation and characterization of new plant growth-promoting bacterial endophytes.</title>
        <authorList>
            <person name="Rashid S."/>
            <person name="Charles T.C."/>
            <person name="Glick B.R."/>
        </authorList>
    </citation>
    <scope>NUCLEOTIDE SEQUENCE [LARGE SCALE GENOMIC DNA]</scope>
    <source>
        <strain evidence="4 6">YsS1</strain>
    </source>
</reference>
<organism evidence="3 5">
    <name type="scientific">Pseudomonas viciae</name>
    <dbReference type="NCBI Taxonomy" id="2505979"/>
    <lineage>
        <taxon>Bacteria</taxon>
        <taxon>Pseudomonadati</taxon>
        <taxon>Pseudomonadota</taxon>
        <taxon>Gammaproteobacteria</taxon>
        <taxon>Pseudomonadales</taxon>
        <taxon>Pseudomonadaceae</taxon>
        <taxon>Pseudomonas</taxon>
    </lineage>
</organism>
<evidence type="ECO:0000313" key="6">
    <source>
        <dbReference type="Proteomes" id="UP001227386"/>
    </source>
</evidence>
<evidence type="ECO:0000313" key="3">
    <source>
        <dbReference type="EMBL" id="QBZ90657.1"/>
    </source>
</evidence>
<keyword evidence="2" id="KW-1133">Transmembrane helix</keyword>
<dbReference type="EMBL" id="CP123771">
    <property type="protein sequence ID" value="WGO91586.1"/>
    <property type="molecule type" value="Genomic_DNA"/>
</dbReference>
<keyword evidence="1" id="KW-0175">Coiled coil</keyword>
<feature type="transmembrane region" description="Helical" evidence="2">
    <location>
        <begin position="23"/>
        <end position="40"/>
    </location>
</feature>
<dbReference type="Proteomes" id="UP001227386">
    <property type="component" value="Chromosome"/>
</dbReference>